<feature type="signal peptide" evidence="1">
    <location>
        <begin position="1"/>
        <end position="38"/>
    </location>
</feature>
<evidence type="ECO:0000256" key="1">
    <source>
        <dbReference type="SAM" id="SignalP"/>
    </source>
</evidence>
<feature type="domain" description="HYR-like" evidence="2">
    <location>
        <begin position="1743"/>
        <end position="1809"/>
    </location>
</feature>
<proteinExistence type="predicted"/>
<organism evidence="3 4">
    <name type="scientific">Paenimyroides baculatum</name>
    <dbReference type="NCBI Taxonomy" id="2608000"/>
    <lineage>
        <taxon>Bacteria</taxon>
        <taxon>Pseudomonadati</taxon>
        <taxon>Bacteroidota</taxon>
        <taxon>Flavobacteriia</taxon>
        <taxon>Flavobacteriales</taxon>
        <taxon>Flavobacteriaceae</taxon>
        <taxon>Paenimyroides</taxon>
    </lineage>
</organism>
<dbReference type="EMBL" id="VWSG01000007">
    <property type="protein sequence ID" value="KAA5534186.1"/>
    <property type="molecule type" value="Genomic_DNA"/>
</dbReference>
<dbReference type="PANTHER" id="PTHR46343:SF2">
    <property type="entry name" value="SUSHI_VON WILLEBRAND FACTOR TYPE A_EGF_PENTRAXIN DOMAIN-CONTAINING 1"/>
    <property type="match status" value="1"/>
</dbReference>
<name>A0A5M6CGM9_9FLAO</name>
<dbReference type="Pfam" id="PF23237">
    <property type="entry name" value="HYR_4C"/>
    <property type="match status" value="2"/>
</dbReference>
<keyword evidence="1" id="KW-0732">Signal</keyword>
<dbReference type="PANTHER" id="PTHR46343">
    <property type="entry name" value="HYR DOMAIN-CONTAINING PROTEIN"/>
    <property type="match status" value="1"/>
</dbReference>
<evidence type="ECO:0000259" key="2">
    <source>
        <dbReference type="Pfam" id="PF23237"/>
    </source>
</evidence>
<comment type="caution">
    <text evidence="3">The sequence shown here is derived from an EMBL/GenBank/DDBJ whole genome shotgun (WGS) entry which is preliminary data.</text>
</comment>
<accession>A0A5M6CGM9</accession>
<feature type="non-terminal residue" evidence="3">
    <location>
        <position position="2415"/>
    </location>
</feature>
<feature type="domain" description="HYR-like" evidence="2">
    <location>
        <begin position="1659"/>
        <end position="1728"/>
    </location>
</feature>
<dbReference type="InterPro" id="IPR057078">
    <property type="entry name" value="HYR-4C"/>
</dbReference>
<feature type="chain" id="PRO_5024339781" description="HYR-like domain-containing protein" evidence="1">
    <location>
        <begin position="39"/>
        <end position="2415"/>
    </location>
</feature>
<dbReference type="Gene3D" id="2.60.40.10">
    <property type="entry name" value="Immunoglobulins"/>
    <property type="match status" value="1"/>
</dbReference>
<evidence type="ECO:0000313" key="3">
    <source>
        <dbReference type="EMBL" id="KAA5534186.1"/>
    </source>
</evidence>
<dbReference type="RefSeq" id="WP_150013150.1">
    <property type="nucleotide sequence ID" value="NZ_VWSG01000007.1"/>
</dbReference>
<keyword evidence="4" id="KW-1185">Reference proteome</keyword>
<evidence type="ECO:0000313" key="4">
    <source>
        <dbReference type="Proteomes" id="UP000325141"/>
    </source>
</evidence>
<reference evidence="3 4" key="1">
    <citation type="submission" date="2019-09" db="EMBL/GenBank/DDBJ databases">
        <title>Genome sequence and assembly of Flavobacterium sp.</title>
        <authorList>
            <person name="Chhetri G."/>
        </authorList>
    </citation>
    <scope>NUCLEOTIDE SEQUENCE [LARGE SCALE GENOMIC DNA]</scope>
    <source>
        <strain evidence="3 4">SNL9</strain>
    </source>
</reference>
<dbReference type="Proteomes" id="UP000325141">
    <property type="component" value="Unassembled WGS sequence"/>
</dbReference>
<dbReference type="InterPro" id="IPR013783">
    <property type="entry name" value="Ig-like_fold"/>
</dbReference>
<dbReference type="InterPro" id="IPR043555">
    <property type="entry name" value="SRPX-like"/>
</dbReference>
<protein>
    <recommendedName>
        <fullName evidence="2">HYR-like domain-containing protein</fullName>
    </recommendedName>
</protein>
<sequence length="2415" mass="254820">MNYKTTLMHFSSILRKWNPVSLLVLFSFLLLSASGTQAQTLKTDSSVPVLDVCEDYQQFTVRIAKGSQPCPNGKLKIVVPNGFELQTGSLKVDGSPATVNLQTTQEVTVDVNIPAGSSTQEIQVTFNVKALCGIISSTTDAVVNYTLSGCTGSTLTNTSETINIRYAVLRVSVSPDPIVGNIGDQPEREVTIRNQGNGEISQFTLDRNLGNGLTHISYNFANLTAAGWLVNTSNPNKLVFYGKKLLSGESITLKEKVQIDNCALTATSYEVYYGCSTKCTVSAVNGAATHIINLAVSGAPSLSVTPLSSSPVLNCFNDYGTNTWTVKNNGSIATEVITFEIITQGGINATSITLNGLPVTVVSSTATTAIIQIPALAAGASASIVFNQYYVAPDGLSSNCTSAPTQFSNGQNSFSATYGYLNACAPVNSGGSVSSETSYSYEGMHIGEVDIISGTPLLADYLFTNFSLPSKGLNAGDQFVITVELSNDLSTSGINFEGISAVNVGGNKYELTFTYGTSPWISGNLNFSFDRLQFPLTLTCPSTNLDNLWYRVGGELRKVNGGASCSPIVFKCNETKLKGFCDPGTCVNGLINGSAFINRVSLGHEVNGTGVPTVGTNATGAVERSFIKGDILEIYQNSTAHVTTGNFTKLRLVIEKDANANTVLRTTSGKVVINGATIVSNATVTETSSTYVLNYTLPTALLDNDKVRLSIEIKAGSSYTGLKQFPAKSYLIDDVSAEELLCGRTYTATGFYVTNGFNFTGGSKSFVNCSENTNTATFTADVLGFSIQDAIFNDEYRNLFQPTNAVLSVPSYITLTGVTVTVKNQPWLGASTSTTISGLNVNNASYTLDVSTVLKTITANILGAGNGIDYLDEGFQLEIIPIVTLSECEPITNAVNQVVGVTINGNVIDGEGLTTPYTNTQNLTYNTGIGTLKLETSNNSLLGALSADGTKVSWVLKVSSSGSRNFNSVWFAKKAGNLVINSVEEVANYTAVSGTPLTANANAIYELGDFAPGAVKYYLIKSDVINCQVENLTITLGYSCSTANYPASITDGCLLTDKVLTHKVIENILQTTIADQFNGILTKPDLCNEIWYSVQLHNAGDSQLDNLKITIPLNTAAGLGYNNKFEYSNTFAAAGGTATTWTTGNTANAVINGTNLEITLPNNVVLNSVERVKIKVYFKVNSCDFRSGVKHTVTPSGTNTCGTTVTNITSATTKRLIIDGGSDSFPELRQEGTTNVVLDPVLTTGGVLRAVYNAEIKNSGELGVNDAVTDDYQVALKLPTGWSIVGDPAAYLLPVNKFDYIGIDPTRGYLYQVKSGQTITVGQTLEFSNVPLKYTLSNETSLTCDFNFGEIKVTVFQNIDVLPCAPNPNCSANGIDQVLYENSISMELPVDSVLTITPEYQNPEICNPTISGGLPTLADVPFESSTTVYHLDWYENEQEAQGDDPSDRLPLTTPLVNGRTYYVINRFIVDGVCKSNIGKITVTFKDNNLSGVVTTLCSVDNQTYQVQVTLTGEAPFAVTGTGTPGTFAGNVWMSNPLAATTPYGAGAPYNVTFTDDNNCTPLNLTGIAPMCCTLEITCPAAVTIVCGTSIDPSVTGMPVVNKSCGNTSFVYSDSAMSSCVNGIKTFTRTFTVTDEQGNTQTCTQIINVTDLADPIFNEALPQNITVSCTSLVPAAATLTATDNCGNAVVTFVQSITAGTCANNFTVTRTWTATDGCGNTTEHTQTITVIDNVAPTFVGSLPAAAVMVSCSKDLPAAPTLTASDNCGTATVTLVETTTAGTCANNFTLTRVWTAADACGNTTTYTQVITVNDDIAPAFVGTLPANETVSCDNVPEAVTLTATDNCGTPTVAMTETRTNGSCPNSYVLNRVWTATDACGNSVSHTQIITVTDTVKPVFTSTLPTDTTVSCSADVPVVPTVTAIDNCGAANVTFTETSVAGSCADNYVLTRIWAATDECGNTSTHMQTITVADTVKPVFSGTLPVAKISVACDNIPSAAILTATDNCGTATVIYNETRVNGLCANSYDLVRVWTATDSCGNISTHTQTVKVLDTAKPVFVEALPTNVTYSCSSEVPAAAILTATDNCGIATVTFSETRVDGSCANSYVLTRTWTATDECGNSTTHSQTITVADTTKPLFVGTLPVNVTYSCSTEVPSAVTLTATDNCGTATVTFNETRVSGSCANAYVLTRTWTAADSCGNTTVHTQTITIDDKTKPVFTVEPQNKIVECDGLGNLDGPEGFNAWLASNAGAAATDNCGAVTISYLIEDTNTICGGSGTIIVDFIAKDQCGNFTVKQAVYMILDRTPPVVTPASDLVIQCSINGEDELNAWLSNNGGATATDSCGLITWKHNYQSSLAICGAPILVTFTATDSCGNFSTTQASVSVIDTIVPVLTKQAQGLTVQCGTNTTQSLNNWLA</sequence>
<gene>
    <name evidence="3" type="ORF">F0460_10955</name>
</gene>